<sequence>MRLTFIGSGSAFSTLPGNFQSNMLFEAVDAATGETRRLLFDCGSDARWGLRALGLGHADIDAVYVSHLHADHVGGLEWLGLKNYFIAHGRRIPLFVPEPLRRPLWENCLKGGMELLDFGLADLDQLFDVEEVATDESFTWMGARFRLVPLVHLRGGAYLMWSYGVFLETGAGGMLLTSDCRFERDRLDPWYARSALIFQDCEAVPEPSGAHAHFLELSTLEPDLKARMWLYHLNCVELPDAVGAGFRGIVAPGQSFDLGEPV</sequence>
<accession>A0A212JAZ5</accession>
<dbReference type="SUPFAM" id="SSF56281">
    <property type="entry name" value="Metallo-hydrolase/oxidoreductase"/>
    <property type="match status" value="1"/>
</dbReference>
<dbReference type="EMBL" id="FLUO01000001">
    <property type="protein sequence ID" value="SBV96643.1"/>
    <property type="molecule type" value="Genomic_DNA"/>
</dbReference>
<dbReference type="GO" id="GO:0016787">
    <property type="term" value="F:hydrolase activity"/>
    <property type="evidence" value="ECO:0007669"/>
    <property type="project" value="UniProtKB-KW"/>
</dbReference>
<dbReference type="InterPro" id="IPR036866">
    <property type="entry name" value="RibonucZ/Hydroxyglut_hydro"/>
</dbReference>
<proteinExistence type="predicted"/>
<dbReference type="AlphaFoldDB" id="A0A212JAZ5"/>
<organism evidence="1">
    <name type="scientific">uncultured Alphaproteobacteria bacterium</name>
    <dbReference type="NCBI Taxonomy" id="91750"/>
    <lineage>
        <taxon>Bacteria</taxon>
        <taxon>Pseudomonadati</taxon>
        <taxon>Pseudomonadota</taxon>
        <taxon>Alphaproteobacteria</taxon>
        <taxon>environmental samples</taxon>
    </lineage>
</organism>
<gene>
    <name evidence="1" type="ORF">KL86APRO_10785</name>
</gene>
<reference evidence="1" key="1">
    <citation type="submission" date="2016-04" db="EMBL/GenBank/DDBJ databases">
        <authorList>
            <person name="Evans L.H."/>
            <person name="Alamgir A."/>
            <person name="Owens N."/>
            <person name="Weber N.D."/>
            <person name="Virtaneva K."/>
            <person name="Barbian K."/>
            <person name="Babar A."/>
            <person name="Rosenke K."/>
        </authorList>
    </citation>
    <scope>NUCLEOTIDE SEQUENCE</scope>
    <source>
        <strain evidence="1">86</strain>
    </source>
</reference>
<dbReference type="Gene3D" id="3.60.15.10">
    <property type="entry name" value="Ribonuclease Z/Hydroxyacylglutathione hydrolase-like"/>
    <property type="match status" value="1"/>
</dbReference>
<name>A0A212JAZ5_9PROT</name>
<dbReference type="Pfam" id="PF23023">
    <property type="entry name" value="Anti-Pycsar_Apyc1"/>
    <property type="match status" value="1"/>
</dbReference>
<protein>
    <submittedName>
        <fullName evidence="1">Uncharacterized protein</fullName>
    </submittedName>
</protein>
<evidence type="ECO:0000313" key="1">
    <source>
        <dbReference type="EMBL" id="SBV96643.1"/>
    </source>
</evidence>
<dbReference type="GO" id="GO:0046872">
    <property type="term" value="F:metal ion binding"/>
    <property type="evidence" value="ECO:0007669"/>
    <property type="project" value="UniProtKB-KW"/>
</dbReference>